<dbReference type="Gene3D" id="3.40.50.300">
    <property type="entry name" value="P-loop containing nucleotide triphosphate hydrolases"/>
    <property type="match status" value="1"/>
</dbReference>
<dbReference type="PANTHER" id="PTHR45629:SF7">
    <property type="entry name" value="DNA EXCISION REPAIR PROTEIN ERCC-6-RELATED"/>
    <property type="match status" value="1"/>
</dbReference>
<reference evidence="5" key="1">
    <citation type="journal article" date="2021" name="Proc. Natl. Acad. Sci. U.S.A.">
        <title>Three genomes in the algal genus Volvox reveal the fate of a haploid sex-determining region after a transition to homothallism.</title>
        <authorList>
            <person name="Yamamoto K."/>
            <person name="Hamaji T."/>
            <person name="Kawai-Toyooka H."/>
            <person name="Matsuzaki R."/>
            <person name="Takahashi F."/>
            <person name="Nishimura Y."/>
            <person name="Kawachi M."/>
            <person name="Noguchi H."/>
            <person name="Minakuchi Y."/>
            <person name="Umen J.G."/>
            <person name="Toyoda A."/>
            <person name="Nozaki H."/>
        </authorList>
    </citation>
    <scope>NUCLEOTIDE SEQUENCE</scope>
    <source>
        <strain evidence="6">NIES-3785</strain>
        <strain evidence="5">NIES-3786</strain>
    </source>
</reference>
<evidence type="ECO:0000259" key="4">
    <source>
        <dbReference type="PROSITE" id="PS51194"/>
    </source>
</evidence>
<dbReference type="SMART" id="SM00487">
    <property type="entry name" value="DEXDc"/>
    <property type="match status" value="1"/>
</dbReference>
<feature type="region of interest" description="Disordered" evidence="2">
    <location>
        <begin position="115"/>
        <end position="136"/>
    </location>
</feature>
<evidence type="ECO:0000256" key="2">
    <source>
        <dbReference type="SAM" id="MobiDB-lite"/>
    </source>
</evidence>
<dbReference type="PANTHER" id="PTHR45629">
    <property type="entry name" value="SNF2/RAD54 FAMILY MEMBER"/>
    <property type="match status" value="1"/>
</dbReference>
<dbReference type="PROSITE" id="PS51192">
    <property type="entry name" value="HELICASE_ATP_BIND_1"/>
    <property type="match status" value="1"/>
</dbReference>
<evidence type="ECO:0000313" key="7">
    <source>
        <dbReference type="Proteomes" id="UP000747110"/>
    </source>
</evidence>
<proteinExistence type="predicted"/>
<feature type="compositionally biased region" description="Low complexity" evidence="2">
    <location>
        <begin position="988"/>
        <end position="1000"/>
    </location>
</feature>
<feature type="compositionally biased region" description="Acidic residues" evidence="2">
    <location>
        <begin position="558"/>
        <end position="572"/>
    </location>
</feature>
<feature type="compositionally biased region" description="Polar residues" evidence="2">
    <location>
        <begin position="1"/>
        <end position="14"/>
    </location>
</feature>
<keyword evidence="1" id="KW-0378">Hydrolase</keyword>
<feature type="region of interest" description="Disordered" evidence="2">
    <location>
        <begin position="1"/>
        <end position="88"/>
    </location>
</feature>
<dbReference type="InterPro" id="IPR000330">
    <property type="entry name" value="SNF2_N"/>
</dbReference>
<evidence type="ECO:0000256" key="1">
    <source>
        <dbReference type="ARBA" id="ARBA00022801"/>
    </source>
</evidence>
<dbReference type="PROSITE" id="PS51194">
    <property type="entry name" value="HELICASE_CTER"/>
    <property type="match status" value="1"/>
</dbReference>
<dbReference type="Proteomes" id="UP000747110">
    <property type="component" value="Unassembled WGS sequence"/>
</dbReference>
<dbReference type="AlphaFoldDB" id="A0A8J4FFM5"/>
<dbReference type="OrthoDB" id="413460at2759"/>
<feature type="compositionally biased region" description="Polar residues" evidence="2">
    <location>
        <begin position="425"/>
        <end position="460"/>
    </location>
</feature>
<gene>
    <name evidence="5" type="ORF">Vretifemale_3267</name>
    <name evidence="6" type="ORF">Vretimale_4663</name>
</gene>
<dbReference type="SMART" id="SM00490">
    <property type="entry name" value="HELICc"/>
    <property type="match status" value="1"/>
</dbReference>
<comment type="caution">
    <text evidence="5">The sequence shown here is derived from an EMBL/GenBank/DDBJ whole genome shotgun (WGS) entry which is preliminary data.</text>
</comment>
<dbReference type="GO" id="GO:0016787">
    <property type="term" value="F:hydrolase activity"/>
    <property type="evidence" value="ECO:0007669"/>
    <property type="project" value="UniProtKB-KW"/>
</dbReference>
<feature type="region of interest" description="Disordered" evidence="2">
    <location>
        <begin position="535"/>
        <end position="593"/>
    </location>
</feature>
<protein>
    <submittedName>
        <fullName evidence="5">Uncharacterized protein</fullName>
    </submittedName>
</protein>
<dbReference type="EMBL" id="BNCQ01000006">
    <property type="protein sequence ID" value="GIL99510.1"/>
    <property type="molecule type" value="Genomic_DNA"/>
</dbReference>
<feature type="region of interest" description="Disordered" evidence="2">
    <location>
        <begin position="425"/>
        <end position="464"/>
    </location>
</feature>
<dbReference type="Pfam" id="PF00176">
    <property type="entry name" value="SNF2-rel_dom"/>
    <property type="match status" value="1"/>
</dbReference>
<organism evidence="5 7">
    <name type="scientific">Volvox reticuliferus</name>
    <dbReference type="NCBI Taxonomy" id="1737510"/>
    <lineage>
        <taxon>Eukaryota</taxon>
        <taxon>Viridiplantae</taxon>
        <taxon>Chlorophyta</taxon>
        <taxon>core chlorophytes</taxon>
        <taxon>Chlorophyceae</taxon>
        <taxon>CS clade</taxon>
        <taxon>Chlamydomonadales</taxon>
        <taxon>Volvocaceae</taxon>
        <taxon>Volvox</taxon>
    </lineage>
</organism>
<feature type="region of interest" description="Disordered" evidence="2">
    <location>
        <begin position="975"/>
        <end position="1003"/>
    </location>
</feature>
<dbReference type="InterPro" id="IPR001650">
    <property type="entry name" value="Helicase_C-like"/>
</dbReference>
<feature type="domain" description="Helicase C-terminal" evidence="4">
    <location>
        <begin position="627"/>
        <end position="783"/>
    </location>
</feature>
<dbReference type="CDD" id="cd18793">
    <property type="entry name" value="SF2_C_SNF"/>
    <property type="match status" value="1"/>
</dbReference>
<dbReference type="InterPro" id="IPR038718">
    <property type="entry name" value="SNF2-like_sf"/>
</dbReference>
<dbReference type="SUPFAM" id="SSF52540">
    <property type="entry name" value="P-loop containing nucleoside triphosphate hydrolases"/>
    <property type="match status" value="2"/>
</dbReference>
<dbReference type="EMBL" id="BNCP01000004">
    <property type="protein sequence ID" value="GIL73029.1"/>
    <property type="molecule type" value="Genomic_DNA"/>
</dbReference>
<dbReference type="InterPro" id="IPR049730">
    <property type="entry name" value="SNF2/RAD54-like_C"/>
</dbReference>
<dbReference type="InterPro" id="IPR014001">
    <property type="entry name" value="Helicase_ATP-bd"/>
</dbReference>
<feature type="domain" description="Helicase ATP-binding" evidence="3">
    <location>
        <begin position="195"/>
        <end position="367"/>
    </location>
</feature>
<sequence length="1083" mass="117316">MLKELQTNTFSERNCSAAVGSGKAGRSSTGTENASRRLASTMPVPSSEEELEDFSSSSETGDRPALPGLVPRQRLRRNDEGKDAANAQTDDLLTAMAALGLKSATDQLTNASSATVGGAAVPSQSDDPDSNSDEEGFSFYERLAPSVGTKTASSAGPSPPDAGALVLGEQQQYVLSAPIAQKLYPHQVQGVKWLWSLFAMQRGGILGDDMGLGKTMQCSAFLAGLFGSQLIRRAIIIAPKTLLPHWIKELGVCGLRNLTHEFFGSSESERSATLRCVVNSRGIIVTTYGMVQHNSEVLAQPIYSSRDHDFTWDVMFLDEGHKLKNPKMKLVEHVNKLPVRLRVIISGTPIQNNLLELHSLFDITTNGLLGDARTFKKNYERPITKGLDKEATARDRQTGAAIAAELRSRLEPYFLRREKKDVLTNNRSDSTRCPQGDTTTSENGPSTSGSATADGPQNGQHARGLPRKNDLVVWLQLTPLQRKIYTAFLHTDSVRQVLNEKASPLAAITVLKKICDHPALLSQRAANSVISGAHRWAKHGRSHKGTRRRDTNDLTISSDEDSIDDSSVDNDSDCVASDDSKPSCSGSVADELPTNSLSDGAGLYTELAHELEQRGAEASCKTVFVLGLLERLHAQRHRTLIFSQSKVMLSILEASIKIMKLQYCRIDGDVASAEERQAYVQRFQNSDIPVFLLTSQVGGLGLTLTGADRVIIVDPAWNPSIDDQSVDRAYRMGQTRDVVVYRLITCGTVEEKIYLRQVFKGGLSKTGTEEGIQFRYFTQTELRDLFSVTSEGLRQSVTQSQLHRMHAHQRDASDEVQKHLEEVMVMEGVAGIHDHNLLFTQRPDEPIPSIQDGQAILSHMTGSGPVGVNTLTTLLSSSLTLSGRPQDTKRQAEIKQLHNEIAQSTNTCRNYEILISSGKADKMPDGGIKMKASLREMQAKLKMLVARLAMLECPSESAETAHPIVGVNHDVVQSNGQPATTLQGPVGATASPSTSSTSQTELQVADKVDIRKFGFGLASRSSGGRKASNGNATEELGAQGAKRVGGLSASSLDDDEGSFITAQSAGVADTDDVSSVIDLTDTP</sequence>
<dbReference type="InterPro" id="IPR050496">
    <property type="entry name" value="SNF2_RAD54_helicase_repair"/>
</dbReference>
<feature type="compositionally biased region" description="Basic residues" evidence="2">
    <location>
        <begin position="535"/>
        <end position="547"/>
    </location>
</feature>
<evidence type="ECO:0000313" key="6">
    <source>
        <dbReference type="EMBL" id="GIL99510.1"/>
    </source>
</evidence>
<evidence type="ECO:0000313" key="5">
    <source>
        <dbReference type="EMBL" id="GIL73029.1"/>
    </source>
</evidence>
<dbReference type="Gene3D" id="3.40.50.10810">
    <property type="entry name" value="Tandem AAA-ATPase domain"/>
    <property type="match status" value="1"/>
</dbReference>
<keyword evidence="7" id="KW-1185">Reference proteome</keyword>
<dbReference type="Gene3D" id="1.20.120.850">
    <property type="entry name" value="SWI2/SNF2 ATPases, N-terminal domain"/>
    <property type="match status" value="1"/>
</dbReference>
<dbReference type="Proteomes" id="UP000722791">
    <property type="component" value="Unassembled WGS sequence"/>
</dbReference>
<feature type="region of interest" description="Disordered" evidence="2">
    <location>
        <begin position="1019"/>
        <end position="1083"/>
    </location>
</feature>
<dbReference type="GO" id="GO:0015616">
    <property type="term" value="F:DNA translocase activity"/>
    <property type="evidence" value="ECO:0007669"/>
    <property type="project" value="TreeGrafter"/>
</dbReference>
<dbReference type="GO" id="GO:0005524">
    <property type="term" value="F:ATP binding"/>
    <property type="evidence" value="ECO:0007669"/>
    <property type="project" value="InterPro"/>
</dbReference>
<evidence type="ECO:0000259" key="3">
    <source>
        <dbReference type="PROSITE" id="PS51192"/>
    </source>
</evidence>
<name>A0A8J4FFM5_9CHLO</name>
<feature type="compositionally biased region" description="Acidic residues" evidence="2">
    <location>
        <begin position="126"/>
        <end position="136"/>
    </location>
</feature>
<accession>A0A8J4FFM5</accession>
<dbReference type="InterPro" id="IPR027417">
    <property type="entry name" value="P-loop_NTPase"/>
</dbReference>
<dbReference type="Pfam" id="PF00271">
    <property type="entry name" value="Helicase_C"/>
    <property type="match status" value="1"/>
</dbReference>